<evidence type="ECO:0000256" key="3">
    <source>
        <dbReference type="ARBA" id="ARBA00022729"/>
    </source>
</evidence>
<sequence length="341" mass="36958">MNGRYADTSTFVSTIAAVLGAALALTACAPDEPERASIRIDGSSTVHPITQAVVDAFLVDDRISTAIAVNVSGTGGGFEQFCAGNTDISNASRPISVEEMDACREAGIAYIELPIAFDALTVVANVKNDWLDSITVRELKAIWEPAAKGTVKRWNQVSVEYPDRPLNLYAPGRDSGTFDYFTEAIVGTAGASRDDYLAAEDDEILVQGVSQDPNALGYFGMAYYEANSDGLKAIAIDNGSGPILPSPETVHAAQYRPLARPLFIYVNAESAQNNPSLREFVKFYMENASFVIPTVGYIALTDESYHINEVTFHNNEVGTVFGGRSQFDLTIPELQRRRAEF</sequence>
<dbReference type="PANTHER" id="PTHR30570:SF1">
    <property type="entry name" value="PHOSPHATE-BINDING PROTEIN PSTS"/>
    <property type="match status" value="1"/>
</dbReference>
<dbReference type="NCBIfam" id="TIGR02136">
    <property type="entry name" value="ptsS_2"/>
    <property type="match status" value="1"/>
</dbReference>
<feature type="domain" description="PBP" evidence="5">
    <location>
        <begin position="30"/>
        <end position="285"/>
    </location>
</feature>
<evidence type="ECO:0000259" key="5">
    <source>
        <dbReference type="Pfam" id="PF12849"/>
    </source>
</evidence>
<dbReference type="PANTHER" id="PTHR30570">
    <property type="entry name" value="PERIPLASMIC PHOSPHATE BINDING COMPONENT OF PHOSPHATE ABC TRANSPORTER"/>
    <property type="match status" value="1"/>
</dbReference>
<dbReference type="EMBL" id="ASSJ01000028">
    <property type="protein sequence ID" value="ERN42282.1"/>
    <property type="molecule type" value="Genomic_DNA"/>
</dbReference>
<feature type="signal peptide" evidence="4">
    <location>
        <begin position="1"/>
        <end position="29"/>
    </location>
</feature>
<reference evidence="6 7" key="1">
    <citation type="submission" date="2013-05" db="EMBL/GenBank/DDBJ databases">
        <title>Draft genome sequence of Rubidibacter lacunae KORDI 51-2.</title>
        <authorList>
            <person name="Choi D.H."/>
            <person name="Noh J.H."/>
            <person name="Kwon K.-K."/>
            <person name="Lee J.-H."/>
            <person name="Ryu J.-Y."/>
        </authorList>
    </citation>
    <scope>NUCLEOTIDE SEQUENCE [LARGE SCALE GENOMIC DNA]</scope>
    <source>
        <strain evidence="6 7">KORDI 51-2</strain>
    </source>
</reference>
<dbReference type="FunCoup" id="U5DN43">
    <property type="interactions" value="233"/>
</dbReference>
<dbReference type="CDD" id="cd13654">
    <property type="entry name" value="PBP2_phosphate_like_2"/>
    <property type="match status" value="1"/>
</dbReference>
<dbReference type="GO" id="GO:0006817">
    <property type="term" value="P:phosphate ion transport"/>
    <property type="evidence" value="ECO:0007669"/>
    <property type="project" value="UniProtKB-UniRule"/>
</dbReference>
<comment type="caution">
    <text evidence="6">The sequence shown here is derived from an EMBL/GenBank/DDBJ whole genome shotgun (WGS) entry which is preliminary data.</text>
</comment>
<accession>U5DN43</accession>
<dbReference type="Pfam" id="PF12849">
    <property type="entry name" value="PBP_like_2"/>
    <property type="match status" value="1"/>
</dbReference>
<evidence type="ECO:0000256" key="1">
    <source>
        <dbReference type="ARBA" id="ARBA00008725"/>
    </source>
</evidence>
<dbReference type="STRING" id="582515.KR51_00010570"/>
<dbReference type="RefSeq" id="WP_022605388.1">
    <property type="nucleotide sequence ID" value="NZ_ASSJ01000028.1"/>
</dbReference>
<dbReference type="InterPro" id="IPR050811">
    <property type="entry name" value="Phosphate_ABC_transporter"/>
</dbReference>
<evidence type="ECO:0000313" key="7">
    <source>
        <dbReference type="Proteomes" id="UP000016960"/>
    </source>
</evidence>
<keyword evidence="3 4" id="KW-0732">Signal</keyword>
<dbReference type="PATRIC" id="fig|582515.4.peg.1180"/>
<dbReference type="Proteomes" id="UP000016960">
    <property type="component" value="Unassembled WGS sequence"/>
</dbReference>
<dbReference type="AlphaFoldDB" id="U5DN43"/>
<dbReference type="SUPFAM" id="SSF53850">
    <property type="entry name" value="Periplasmic binding protein-like II"/>
    <property type="match status" value="1"/>
</dbReference>
<dbReference type="InParanoid" id="U5DN43"/>
<keyword evidence="2 4" id="KW-0813">Transport</keyword>
<dbReference type="OrthoDB" id="9790048at2"/>
<proteinExistence type="inferred from homology"/>
<protein>
    <recommendedName>
        <fullName evidence="4">Phosphate-binding protein</fullName>
    </recommendedName>
</protein>
<evidence type="ECO:0000313" key="6">
    <source>
        <dbReference type="EMBL" id="ERN42282.1"/>
    </source>
</evidence>
<dbReference type="PROSITE" id="PS51257">
    <property type="entry name" value="PROKAR_LIPOPROTEIN"/>
    <property type="match status" value="1"/>
</dbReference>
<keyword evidence="7" id="KW-1185">Reference proteome</keyword>
<comment type="similarity">
    <text evidence="1 4">Belongs to the PstS family.</text>
</comment>
<dbReference type="InterPro" id="IPR011862">
    <property type="entry name" value="Phos-bd"/>
</dbReference>
<dbReference type="Gene3D" id="3.40.190.10">
    <property type="entry name" value="Periplasmic binding protein-like II"/>
    <property type="match status" value="2"/>
</dbReference>
<dbReference type="InterPro" id="IPR024370">
    <property type="entry name" value="PBP_domain"/>
</dbReference>
<feature type="chain" id="PRO_5027134824" description="Phosphate-binding protein" evidence="4">
    <location>
        <begin position="30"/>
        <end position="341"/>
    </location>
</feature>
<keyword evidence="4" id="KW-0592">Phosphate transport</keyword>
<dbReference type="GO" id="GO:0042301">
    <property type="term" value="F:phosphate ion binding"/>
    <property type="evidence" value="ECO:0007669"/>
    <property type="project" value="UniProtKB-UniRule"/>
</dbReference>
<comment type="function">
    <text evidence="4">Involved in the system for phosphate transport across the cytoplasmic membrane.</text>
</comment>
<name>U5DN43_9CHRO</name>
<dbReference type="eggNOG" id="COG0226">
    <property type="taxonomic scope" value="Bacteria"/>
</dbReference>
<organism evidence="6 7">
    <name type="scientific">Rubidibacter lacunae KORDI 51-2</name>
    <dbReference type="NCBI Taxonomy" id="582515"/>
    <lineage>
        <taxon>Bacteria</taxon>
        <taxon>Bacillati</taxon>
        <taxon>Cyanobacteriota</taxon>
        <taxon>Cyanophyceae</taxon>
        <taxon>Oscillatoriophycideae</taxon>
        <taxon>Chroococcales</taxon>
        <taxon>Aphanothecaceae</taxon>
        <taxon>Rubidibacter</taxon>
    </lineage>
</organism>
<gene>
    <name evidence="6" type="ORF">KR51_00010570</name>
</gene>
<evidence type="ECO:0000256" key="4">
    <source>
        <dbReference type="RuleBase" id="RU367119"/>
    </source>
</evidence>
<evidence type="ECO:0000256" key="2">
    <source>
        <dbReference type="ARBA" id="ARBA00022448"/>
    </source>
</evidence>